<accession>A0A150QB83</accession>
<gene>
    <name evidence="2" type="ORF">BE15_32885</name>
</gene>
<dbReference type="OrthoDB" id="5518784at2"/>
<organism evidence="2 3">
    <name type="scientific">Sorangium cellulosum</name>
    <name type="common">Polyangium cellulosum</name>
    <dbReference type="NCBI Taxonomy" id="56"/>
    <lineage>
        <taxon>Bacteria</taxon>
        <taxon>Pseudomonadati</taxon>
        <taxon>Myxococcota</taxon>
        <taxon>Polyangia</taxon>
        <taxon>Polyangiales</taxon>
        <taxon>Polyangiaceae</taxon>
        <taxon>Sorangium</taxon>
    </lineage>
</organism>
<name>A0A150QB83_SORCE</name>
<evidence type="ECO:0000313" key="3">
    <source>
        <dbReference type="Proteomes" id="UP000075260"/>
    </source>
</evidence>
<sequence length="104" mass="10825">MTEATGRPSSGARYVLERTDPGGAPGELVYRGLVRLPDADVPVEVRIAEATGAATATVDAAAVPPGGPRPEDLSRTAAALVRSATKSADAHAQRLPRKIVRWRG</sequence>
<evidence type="ECO:0000313" key="2">
    <source>
        <dbReference type="EMBL" id="KYF65245.1"/>
    </source>
</evidence>
<comment type="caution">
    <text evidence="2">The sequence shown here is derived from an EMBL/GenBank/DDBJ whole genome shotgun (WGS) entry which is preliminary data.</text>
</comment>
<reference evidence="2 3" key="1">
    <citation type="submission" date="2014-02" db="EMBL/GenBank/DDBJ databases">
        <title>The small core and large imbalanced accessory genome model reveals a collaborative survival strategy of Sorangium cellulosum strains in nature.</title>
        <authorList>
            <person name="Han K."/>
            <person name="Peng R."/>
            <person name="Blom J."/>
            <person name="Li Y.-Z."/>
        </authorList>
    </citation>
    <scope>NUCLEOTIDE SEQUENCE [LARGE SCALE GENOMIC DNA]</scope>
    <source>
        <strain evidence="2 3">So0008-312</strain>
    </source>
</reference>
<proteinExistence type="predicted"/>
<dbReference type="RefSeq" id="WP_061611226.1">
    <property type="nucleotide sequence ID" value="NZ_JEMA01000847.1"/>
</dbReference>
<dbReference type="AlphaFoldDB" id="A0A150QB83"/>
<protein>
    <submittedName>
        <fullName evidence="2">Uncharacterized protein</fullName>
    </submittedName>
</protein>
<evidence type="ECO:0000256" key="1">
    <source>
        <dbReference type="SAM" id="MobiDB-lite"/>
    </source>
</evidence>
<dbReference type="EMBL" id="JEMA01000847">
    <property type="protein sequence ID" value="KYF65245.1"/>
    <property type="molecule type" value="Genomic_DNA"/>
</dbReference>
<dbReference type="Proteomes" id="UP000075260">
    <property type="component" value="Unassembled WGS sequence"/>
</dbReference>
<feature type="region of interest" description="Disordered" evidence="1">
    <location>
        <begin position="1"/>
        <end position="22"/>
    </location>
</feature>